<name>F2ANR5_RHOBT</name>
<dbReference type="AlphaFoldDB" id="F2ANR5"/>
<keyword evidence="1" id="KW-0472">Membrane</keyword>
<dbReference type="PATRIC" id="fig|991778.3.peg.1403"/>
<keyword evidence="1" id="KW-1133">Transmembrane helix</keyword>
<accession>F2ANR5</accession>
<keyword evidence="1" id="KW-0812">Transmembrane</keyword>
<evidence type="ECO:0000313" key="2">
    <source>
        <dbReference type="EMBL" id="EGF28676.1"/>
    </source>
</evidence>
<evidence type="ECO:0000256" key="1">
    <source>
        <dbReference type="SAM" id="Phobius"/>
    </source>
</evidence>
<proteinExistence type="predicted"/>
<feature type="transmembrane region" description="Helical" evidence="1">
    <location>
        <begin position="49"/>
        <end position="72"/>
    </location>
</feature>
<comment type="caution">
    <text evidence="2">The sequence shown here is derived from an EMBL/GenBank/DDBJ whole genome shotgun (WGS) entry which is preliminary data.</text>
</comment>
<gene>
    <name evidence="2" type="ORF">RBWH47_01027</name>
</gene>
<protein>
    <submittedName>
        <fullName evidence="2">Uncharacterized protein</fullName>
    </submittedName>
</protein>
<dbReference type="RefSeq" id="WP_007325282.1">
    <property type="nucleotide sequence ID" value="NZ_AFAR01000074.1"/>
</dbReference>
<evidence type="ECO:0000313" key="3">
    <source>
        <dbReference type="Proteomes" id="UP000006222"/>
    </source>
</evidence>
<dbReference type="Proteomes" id="UP000006222">
    <property type="component" value="Unassembled WGS sequence"/>
</dbReference>
<organism evidence="2 3">
    <name type="scientific">Rhodopirellula baltica WH47</name>
    <dbReference type="NCBI Taxonomy" id="991778"/>
    <lineage>
        <taxon>Bacteria</taxon>
        <taxon>Pseudomonadati</taxon>
        <taxon>Planctomycetota</taxon>
        <taxon>Planctomycetia</taxon>
        <taxon>Pirellulales</taxon>
        <taxon>Pirellulaceae</taxon>
        <taxon>Rhodopirellula</taxon>
    </lineage>
</organism>
<sequence length="156" mass="17178">MISLTNIVFSHTAGKPAGNDAVFSMPLMNVTRMTDLAPQYQAVSDDSSIPMVLIAGITLVLAAIAGGVFWYYRTREPEVPTSDAVTMDLCRAHGLSIYHRGLIDRLAAAAELSHTAEMFLSPSHFDSAVEKAKQAVRLRRHHHGWLGEIRRTLFDS</sequence>
<dbReference type="EMBL" id="AFAR01000074">
    <property type="protein sequence ID" value="EGF28676.1"/>
    <property type="molecule type" value="Genomic_DNA"/>
</dbReference>
<reference evidence="2 3" key="1">
    <citation type="journal article" date="2013" name="Mar. Genomics">
        <title>Expression of sulfatases in Rhodopirellula baltica and the diversity of sulfatases in the genus Rhodopirellula.</title>
        <authorList>
            <person name="Wegner C.E."/>
            <person name="Richter-Heitmann T."/>
            <person name="Klindworth A."/>
            <person name="Klockow C."/>
            <person name="Richter M."/>
            <person name="Achstetter T."/>
            <person name="Glockner F.O."/>
            <person name="Harder J."/>
        </authorList>
    </citation>
    <scope>NUCLEOTIDE SEQUENCE [LARGE SCALE GENOMIC DNA]</scope>
    <source>
        <strain evidence="2 3">WH47</strain>
    </source>
</reference>